<name>A0A024GG41_9STRA</name>
<reference evidence="3 4" key="1">
    <citation type="submission" date="2012-05" db="EMBL/GenBank/DDBJ databases">
        <title>Recombination and specialization in a pathogen metapopulation.</title>
        <authorList>
            <person name="Gardiner A."/>
            <person name="Kemen E."/>
            <person name="Schultz-Larsen T."/>
            <person name="MacLean D."/>
            <person name="Van Oosterhout C."/>
            <person name="Jones J.D.G."/>
        </authorList>
    </citation>
    <scope>NUCLEOTIDE SEQUENCE [LARGE SCALE GENOMIC DNA]</scope>
    <source>
        <strain evidence="3 4">Ac Nc2</strain>
    </source>
</reference>
<evidence type="ECO:0000256" key="1">
    <source>
        <dbReference type="SAM" id="MobiDB-lite"/>
    </source>
</evidence>
<protein>
    <recommendedName>
        <fullName evidence="2">CCD97-like C-terminal domain-containing protein</fullName>
    </recommendedName>
</protein>
<feature type="region of interest" description="Disordered" evidence="1">
    <location>
        <begin position="179"/>
        <end position="205"/>
    </location>
</feature>
<accession>A0A024GG41</accession>
<dbReference type="OrthoDB" id="333176at2759"/>
<dbReference type="Proteomes" id="UP000053237">
    <property type="component" value="Unassembled WGS sequence"/>
</dbReference>
<feature type="region of interest" description="Disordered" evidence="1">
    <location>
        <begin position="127"/>
        <end position="149"/>
    </location>
</feature>
<dbReference type="STRING" id="65357.A0A024GG41"/>
<gene>
    <name evidence="3" type="ORF">BN9_065710</name>
</gene>
<organism evidence="3 4">
    <name type="scientific">Albugo candida</name>
    <dbReference type="NCBI Taxonomy" id="65357"/>
    <lineage>
        <taxon>Eukaryota</taxon>
        <taxon>Sar</taxon>
        <taxon>Stramenopiles</taxon>
        <taxon>Oomycota</taxon>
        <taxon>Peronosporomycetes</taxon>
        <taxon>Albuginales</taxon>
        <taxon>Albuginaceae</taxon>
        <taxon>Albugo</taxon>
    </lineage>
</organism>
<evidence type="ECO:0000313" key="4">
    <source>
        <dbReference type="Proteomes" id="UP000053237"/>
    </source>
</evidence>
<dbReference type="InterPro" id="IPR018613">
    <property type="entry name" value="Ccdc97-like"/>
</dbReference>
<proteinExistence type="predicted"/>
<dbReference type="InParanoid" id="A0A024GG41"/>
<dbReference type="Pfam" id="PF09747">
    <property type="entry name" value="CCD97-like_C"/>
    <property type="match status" value="1"/>
</dbReference>
<feature type="domain" description="CCD97-like C-terminal" evidence="2">
    <location>
        <begin position="41"/>
        <end position="147"/>
    </location>
</feature>
<evidence type="ECO:0000313" key="3">
    <source>
        <dbReference type="EMBL" id="CCI45674.1"/>
    </source>
</evidence>
<dbReference type="AlphaFoldDB" id="A0A024GG41"/>
<keyword evidence="4" id="KW-1185">Reference proteome</keyword>
<dbReference type="InterPro" id="IPR040233">
    <property type="entry name" value="CCD97-like_C"/>
</dbReference>
<dbReference type="PANTHER" id="PTHR31840">
    <property type="entry name" value="COILED-COIL DOMAIN-CONTAINING PROTEIN 97"/>
    <property type="match status" value="1"/>
</dbReference>
<dbReference type="EMBL" id="CAIX01000104">
    <property type="protein sequence ID" value="CCI45674.1"/>
    <property type="molecule type" value="Genomic_DNA"/>
</dbReference>
<comment type="caution">
    <text evidence="3">The sequence shown here is derived from an EMBL/GenBank/DDBJ whole genome shotgun (WGS) entry which is preliminary data.</text>
</comment>
<dbReference type="PANTHER" id="PTHR31840:SF1">
    <property type="entry name" value="COILED-COIL DOMAIN-CONTAINING PROTEIN 97"/>
    <property type="match status" value="1"/>
</dbReference>
<sequence>MDSLDAFMATLDVPNKHTPVPTSCHRKISNACPSNRNITRNRRYRRLQQLLIDDKEHFVDNQWYFSDQSMKEREPALYHLYVGRYIETSHKAQEQLYKVADKNSLLLSSFLIDTYDRKELMQRRSCEERRWSQKHPRQHEVDTQDDERISQRRQELVDLMSQRFLDGLDHEYIDYETIDANTDLDDSEQQERDEQDAYFEQCDAE</sequence>
<feature type="compositionally biased region" description="Basic and acidic residues" evidence="1">
    <location>
        <begin position="138"/>
        <end position="149"/>
    </location>
</feature>
<evidence type="ECO:0000259" key="2">
    <source>
        <dbReference type="Pfam" id="PF09747"/>
    </source>
</evidence>